<dbReference type="RefSeq" id="XP_025487594.1">
    <property type="nucleotide sequence ID" value="XM_025631810.1"/>
</dbReference>
<comment type="catalytic activity">
    <reaction evidence="4">
        <text>RX + glutathione = an S-substituted glutathione + a halide anion + H(+)</text>
        <dbReference type="Rhea" id="RHEA:16437"/>
        <dbReference type="ChEBI" id="CHEBI:15378"/>
        <dbReference type="ChEBI" id="CHEBI:16042"/>
        <dbReference type="ChEBI" id="CHEBI:17792"/>
        <dbReference type="ChEBI" id="CHEBI:57925"/>
        <dbReference type="ChEBI" id="CHEBI:90779"/>
        <dbReference type="EC" id="2.5.1.18"/>
    </reaction>
</comment>
<dbReference type="InterPro" id="IPR004046">
    <property type="entry name" value="GST_C"/>
</dbReference>
<dbReference type="EC" id="2.5.1.18" evidence="2"/>
<dbReference type="STRING" id="1448315.A0A319BXE1"/>
<dbReference type="SUPFAM" id="SSF52833">
    <property type="entry name" value="Thioredoxin-like"/>
    <property type="match status" value="1"/>
</dbReference>
<dbReference type="SFLD" id="SFLDS00019">
    <property type="entry name" value="Glutathione_Transferase_(cytos"/>
    <property type="match status" value="1"/>
</dbReference>
<gene>
    <name evidence="7" type="ORF">BO82DRAFT_293993</name>
</gene>
<dbReference type="InterPro" id="IPR036249">
    <property type="entry name" value="Thioredoxin-like_sf"/>
</dbReference>
<evidence type="ECO:0000259" key="5">
    <source>
        <dbReference type="PROSITE" id="PS50404"/>
    </source>
</evidence>
<dbReference type="GO" id="GO:0005737">
    <property type="term" value="C:cytoplasm"/>
    <property type="evidence" value="ECO:0007669"/>
    <property type="project" value="TreeGrafter"/>
</dbReference>
<keyword evidence="3 7" id="KW-0808">Transferase</keyword>
<dbReference type="CDD" id="cd03053">
    <property type="entry name" value="GST_N_Phi"/>
    <property type="match status" value="1"/>
</dbReference>
<dbReference type="GO" id="GO:0004364">
    <property type="term" value="F:glutathione transferase activity"/>
    <property type="evidence" value="ECO:0007669"/>
    <property type="project" value="UniProtKB-EC"/>
</dbReference>
<dbReference type="Proteomes" id="UP000248340">
    <property type="component" value="Unassembled WGS sequence"/>
</dbReference>
<dbReference type="Pfam" id="PF00043">
    <property type="entry name" value="GST_C"/>
    <property type="match status" value="1"/>
</dbReference>
<evidence type="ECO:0000313" key="8">
    <source>
        <dbReference type="Proteomes" id="UP000248340"/>
    </source>
</evidence>
<accession>A0A319BXE1</accession>
<protein>
    <recommendedName>
        <fullName evidence="2">glutathione transferase</fullName>
        <ecNumber evidence="2">2.5.1.18</ecNumber>
    </recommendedName>
</protein>
<keyword evidence="8" id="KW-1185">Reference proteome</keyword>
<dbReference type="AlphaFoldDB" id="A0A319BXE1"/>
<feature type="domain" description="GST N-terminal" evidence="5">
    <location>
        <begin position="1"/>
        <end position="85"/>
    </location>
</feature>
<name>A0A319BXE1_9EURO</name>
<dbReference type="SFLD" id="SFLDG00358">
    <property type="entry name" value="Main_(cytGST)"/>
    <property type="match status" value="1"/>
</dbReference>
<reference evidence="7 8" key="1">
    <citation type="submission" date="2016-12" db="EMBL/GenBank/DDBJ databases">
        <title>The genomes of Aspergillus section Nigri reveals drivers in fungal speciation.</title>
        <authorList>
            <consortium name="DOE Joint Genome Institute"/>
            <person name="Vesth T.C."/>
            <person name="Nybo J."/>
            <person name="Theobald S."/>
            <person name="Brandl J."/>
            <person name="Frisvad J.C."/>
            <person name="Nielsen K.F."/>
            <person name="Lyhne E.K."/>
            <person name="Kogle M.E."/>
            <person name="Kuo A."/>
            <person name="Riley R."/>
            <person name="Clum A."/>
            <person name="Nolan M."/>
            <person name="Lipzen A."/>
            <person name="Salamov A."/>
            <person name="Henrissat B."/>
            <person name="Wiebenga A."/>
            <person name="De Vries R.P."/>
            <person name="Grigoriev I.V."/>
            <person name="Mortensen U.H."/>
            <person name="Andersen M.R."/>
            <person name="Baker S.E."/>
        </authorList>
    </citation>
    <scope>NUCLEOTIDE SEQUENCE [LARGE SCALE GENOMIC DNA]</scope>
    <source>
        <strain evidence="7 8">CBS 121591</strain>
    </source>
</reference>
<dbReference type="GO" id="GO:0009636">
    <property type="term" value="P:response to toxic substance"/>
    <property type="evidence" value="ECO:0007669"/>
    <property type="project" value="UniProtKB-ARBA"/>
</dbReference>
<dbReference type="GeneID" id="37134551"/>
<dbReference type="PROSITE" id="PS50405">
    <property type="entry name" value="GST_CTER"/>
    <property type="match status" value="1"/>
</dbReference>
<dbReference type="FunFam" id="3.40.30.10:FF:000016">
    <property type="entry name" value="Glutathione S-transferase F2"/>
    <property type="match status" value="1"/>
</dbReference>
<dbReference type="PROSITE" id="PS50404">
    <property type="entry name" value="GST_NTER"/>
    <property type="match status" value="1"/>
</dbReference>
<evidence type="ECO:0000313" key="7">
    <source>
        <dbReference type="EMBL" id="PYH77394.1"/>
    </source>
</evidence>
<dbReference type="GO" id="GO:0006749">
    <property type="term" value="P:glutathione metabolic process"/>
    <property type="evidence" value="ECO:0007669"/>
    <property type="project" value="TreeGrafter"/>
</dbReference>
<dbReference type="InterPro" id="IPR036282">
    <property type="entry name" value="Glutathione-S-Trfase_C_sf"/>
</dbReference>
<organism evidence="7 8">
    <name type="scientific">Aspergillus uvarum CBS 121591</name>
    <dbReference type="NCBI Taxonomy" id="1448315"/>
    <lineage>
        <taxon>Eukaryota</taxon>
        <taxon>Fungi</taxon>
        <taxon>Dikarya</taxon>
        <taxon>Ascomycota</taxon>
        <taxon>Pezizomycotina</taxon>
        <taxon>Eurotiomycetes</taxon>
        <taxon>Eurotiomycetidae</taxon>
        <taxon>Eurotiales</taxon>
        <taxon>Aspergillaceae</taxon>
        <taxon>Aspergillus</taxon>
        <taxon>Aspergillus subgen. Circumdati</taxon>
    </lineage>
</organism>
<dbReference type="SUPFAM" id="SSF47616">
    <property type="entry name" value="GST C-terminal domain-like"/>
    <property type="match status" value="1"/>
</dbReference>
<dbReference type="OrthoDB" id="249703at2759"/>
<dbReference type="PANTHER" id="PTHR43900:SF3">
    <property type="entry name" value="GLUTATHIONE S-TRANSFERASE RHO"/>
    <property type="match status" value="1"/>
</dbReference>
<dbReference type="VEuPathDB" id="FungiDB:BO82DRAFT_293993"/>
<evidence type="ECO:0000259" key="6">
    <source>
        <dbReference type="PROSITE" id="PS50405"/>
    </source>
</evidence>
<dbReference type="Pfam" id="PF02798">
    <property type="entry name" value="GST_N"/>
    <property type="match status" value="1"/>
</dbReference>
<dbReference type="FunFam" id="1.20.1050.10:FF:000004">
    <property type="entry name" value="Glutathione S-transferase F2"/>
    <property type="match status" value="1"/>
</dbReference>
<dbReference type="InterPro" id="IPR040079">
    <property type="entry name" value="Glutathione_S-Trfase"/>
</dbReference>
<dbReference type="InterPro" id="IPR004045">
    <property type="entry name" value="Glutathione_S-Trfase_N"/>
</dbReference>
<dbReference type="Gene3D" id="1.20.1050.10">
    <property type="match status" value="1"/>
</dbReference>
<dbReference type="GO" id="GO:0043295">
    <property type="term" value="F:glutathione binding"/>
    <property type="evidence" value="ECO:0007669"/>
    <property type="project" value="TreeGrafter"/>
</dbReference>
<dbReference type="Gene3D" id="3.40.30.10">
    <property type="entry name" value="Glutaredoxin"/>
    <property type="match status" value="1"/>
</dbReference>
<evidence type="ECO:0000256" key="3">
    <source>
        <dbReference type="ARBA" id="ARBA00022679"/>
    </source>
</evidence>
<comment type="similarity">
    <text evidence="1">Belongs to the GST superfamily. Phi family.</text>
</comment>
<evidence type="ECO:0000256" key="2">
    <source>
        <dbReference type="ARBA" id="ARBA00012452"/>
    </source>
</evidence>
<evidence type="ECO:0000256" key="4">
    <source>
        <dbReference type="ARBA" id="ARBA00047960"/>
    </source>
</evidence>
<dbReference type="PANTHER" id="PTHR43900">
    <property type="entry name" value="GLUTATHIONE S-TRANSFERASE RHO"/>
    <property type="match status" value="1"/>
</dbReference>
<proteinExistence type="inferred from homology"/>
<evidence type="ECO:0000256" key="1">
    <source>
        <dbReference type="ARBA" id="ARBA00010128"/>
    </source>
</evidence>
<feature type="domain" description="GST C-terminal" evidence="6">
    <location>
        <begin position="122"/>
        <end position="242"/>
    </location>
</feature>
<dbReference type="InterPro" id="IPR010987">
    <property type="entry name" value="Glutathione-S-Trfase_C-like"/>
</dbReference>
<sequence>MVLKLHGLAMSTCTKRVQVVLNEKGVDHEFVPIDFAKGEHKSEAYLANLQPFGKVPALEDTETGVKIFESRAIGQYIASKYRGQGNEVSPPESDLKVFALYQQVRSSPLTFSPPTQSQPYSNPHIHSQALSVEQSYFDPAVSGIAFEKVFKSFKGLGQADEGRVQALVAQLDAALQGYERILSKQKYLAGDSVTLADLYHLPYGAFVEPFGFAELLPKYPHTQKWWEELKARESWKKIADAK</sequence>
<dbReference type="EMBL" id="KZ821742">
    <property type="protein sequence ID" value="PYH77394.1"/>
    <property type="molecule type" value="Genomic_DNA"/>
</dbReference>